<dbReference type="Proteomes" id="UP001139150">
    <property type="component" value="Unassembled WGS sequence"/>
</dbReference>
<proteinExistence type="predicted"/>
<name>A0A9X1ZWS8_9BACI</name>
<dbReference type="RefSeq" id="WP_250094747.1">
    <property type="nucleotide sequence ID" value="NZ_JAKRYL010000002.1"/>
</dbReference>
<comment type="caution">
    <text evidence="1">The sequence shown here is derived from an EMBL/GenBank/DDBJ whole genome shotgun (WGS) entry which is preliminary data.</text>
</comment>
<evidence type="ECO:0000313" key="1">
    <source>
        <dbReference type="EMBL" id="MCL7745806.1"/>
    </source>
</evidence>
<organism evidence="1 2">
    <name type="scientific">Halalkalibacter alkaliphilus</name>
    <dbReference type="NCBI Taxonomy" id="2917993"/>
    <lineage>
        <taxon>Bacteria</taxon>
        <taxon>Bacillati</taxon>
        <taxon>Bacillota</taxon>
        <taxon>Bacilli</taxon>
        <taxon>Bacillales</taxon>
        <taxon>Bacillaceae</taxon>
        <taxon>Halalkalibacter</taxon>
    </lineage>
</organism>
<gene>
    <name evidence="1" type="ORF">MF646_01610</name>
</gene>
<accession>A0A9X1ZWS8</accession>
<dbReference type="InterPro" id="IPR008634">
    <property type="entry name" value="Gas-vesicle_GvpO"/>
</dbReference>
<dbReference type="AlphaFoldDB" id="A0A9X1ZWS8"/>
<evidence type="ECO:0000313" key="2">
    <source>
        <dbReference type="Proteomes" id="UP001139150"/>
    </source>
</evidence>
<dbReference type="EMBL" id="JAKRYL010000002">
    <property type="protein sequence ID" value="MCL7745806.1"/>
    <property type="molecule type" value="Genomic_DNA"/>
</dbReference>
<sequence>MEIVEVLEGVKHFFSQHLSPVHKVTSIEMTDSGWDVFVEVIEESEYMKSHAKDQIIGVYHIQLNESMKIIAFKRQGLRQRSSIPQDG</sequence>
<protein>
    <submittedName>
        <fullName evidence="1">Gas vesicle protein</fullName>
    </submittedName>
</protein>
<dbReference type="GO" id="GO:0031412">
    <property type="term" value="P:gas vesicle organization"/>
    <property type="evidence" value="ECO:0007669"/>
    <property type="project" value="InterPro"/>
</dbReference>
<dbReference type="Pfam" id="PF05800">
    <property type="entry name" value="GvpO"/>
    <property type="match status" value="1"/>
</dbReference>
<reference evidence="1" key="1">
    <citation type="submission" date="2022-02" db="EMBL/GenBank/DDBJ databases">
        <title>Halalkalibacter sp. nov. isolated from Lonar Lake, India.</title>
        <authorList>
            <person name="Joshi A."/>
            <person name="Thite S."/>
            <person name="Lodha T."/>
        </authorList>
    </citation>
    <scope>NUCLEOTIDE SEQUENCE</scope>
    <source>
        <strain evidence="1">MEB205</strain>
    </source>
</reference>
<keyword evidence="2" id="KW-1185">Reference proteome</keyword>